<keyword evidence="10" id="KW-1185">Reference proteome</keyword>
<dbReference type="PANTHER" id="PTHR31566:SF0">
    <property type="entry name" value="CYTOCHROME C BIOGENESIS PROTEIN CCS1, CHLOROPLASTIC"/>
    <property type="match status" value="1"/>
</dbReference>
<evidence type="ECO:0000256" key="5">
    <source>
        <dbReference type="ARBA" id="ARBA00023136"/>
    </source>
</evidence>
<organism evidence="9 10">
    <name type="scientific">Pseudokineococcus lusitanus</name>
    <dbReference type="NCBI Taxonomy" id="763993"/>
    <lineage>
        <taxon>Bacteria</taxon>
        <taxon>Bacillati</taxon>
        <taxon>Actinomycetota</taxon>
        <taxon>Actinomycetes</taxon>
        <taxon>Kineosporiales</taxon>
        <taxon>Kineosporiaceae</taxon>
        <taxon>Pseudokineococcus</taxon>
    </lineage>
</organism>
<comment type="caution">
    <text evidence="9">The sequence shown here is derived from an EMBL/GenBank/DDBJ whole genome shotgun (WGS) entry which is preliminary data.</text>
</comment>
<dbReference type="AlphaFoldDB" id="A0A3N1HL80"/>
<feature type="region of interest" description="Disordered" evidence="6">
    <location>
        <begin position="562"/>
        <end position="598"/>
    </location>
</feature>
<feature type="transmembrane region" description="Helical" evidence="7">
    <location>
        <begin position="221"/>
        <end position="242"/>
    </location>
</feature>
<dbReference type="Proteomes" id="UP000276232">
    <property type="component" value="Unassembled WGS sequence"/>
</dbReference>
<gene>
    <name evidence="9" type="ORF">EDC03_1879</name>
</gene>
<keyword evidence="2 7" id="KW-0812">Transmembrane</keyword>
<feature type="region of interest" description="Disordered" evidence="6">
    <location>
        <begin position="1"/>
        <end position="42"/>
    </location>
</feature>
<name>A0A3N1HL80_9ACTN</name>
<proteinExistence type="predicted"/>
<evidence type="ECO:0000313" key="9">
    <source>
        <dbReference type="EMBL" id="ROP43277.1"/>
    </source>
</evidence>
<evidence type="ECO:0000256" key="1">
    <source>
        <dbReference type="ARBA" id="ARBA00004141"/>
    </source>
</evidence>
<evidence type="ECO:0000256" key="7">
    <source>
        <dbReference type="SAM" id="Phobius"/>
    </source>
</evidence>
<evidence type="ECO:0000313" key="10">
    <source>
        <dbReference type="Proteomes" id="UP000276232"/>
    </source>
</evidence>
<dbReference type="InParanoid" id="A0A3N1HL80"/>
<sequence>MSADQGADQGADRSTDRDGRGSDVGAAAARGDRTSDGSGPPVQPRLGVVGTLRFVWRQLTSMRVALLLLLLLAVAAVPGSVVPQTPIDPAAVVAYTEEHPVLAPWLERVGAFDVYSSPWFSAIYLLLFVSLVGCVLPRSRRQWTAWRSRPPRTPSRLERLPEHRVVVPAAGTTAEATLEAAAAELRRRRYRVDVRTPREGAAARGGSVSAEKGHLRETGNLVFHLSLVGLLLALAASSLLSYRAQVVVPVGQGFSNTVARYDTFTPGVWVQPDDLAPFTVALDGLTVDFEEALGGQYGAPRDFEAQVEVDRGDGDVESDVIRVNEPLHAGGAEIYLAGNGYAPVITVTDSEDRVVYSEPTPFLAQDDFYSSVGVVKVLGSRPEQMGFTGAFLPTAVVDDLGPRSIYPDARDPLLVLTGFVGDLGAVNDGRPVNVYELDTQGMEQMTRDDGTPWSVAMTPGRSVELPGGRGTLTFGYPDATEAESVAGGTLDALPRFAGLTVRADPGRLPALGFSVLAIAGLTASLFTPRRRVFVRVRGDRVEVAGLARGEDAGLAAEVGTLARTLGTSPRSDAPAPGGPAGTTPTGRESGPTGTTSGS</sequence>
<dbReference type="RefSeq" id="WP_199720096.1">
    <property type="nucleotide sequence ID" value="NZ_RJKN01000004.1"/>
</dbReference>
<dbReference type="Pfam" id="PF05140">
    <property type="entry name" value="ResB"/>
    <property type="match status" value="1"/>
</dbReference>
<dbReference type="FunCoup" id="A0A3N1HL80">
    <property type="interactions" value="1"/>
</dbReference>
<dbReference type="EMBL" id="RJKN01000004">
    <property type="protein sequence ID" value="ROP43277.1"/>
    <property type="molecule type" value="Genomic_DNA"/>
</dbReference>
<reference evidence="9 10" key="1">
    <citation type="journal article" date="2015" name="Stand. Genomic Sci.">
        <title>Genomic Encyclopedia of Bacterial and Archaeal Type Strains, Phase III: the genomes of soil and plant-associated and newly described type strains.</title>
        <authorList>
            <person name="Whitman W.B."/>
            <person name="Woyke T."/>
            <person name="Klenk H.P."/>
            <person name="Zhou Y."/>
            <person name="Lilburn T.G."/>
            <person name="Beck B.J."/>
            <person name="De Vos P."/>
            <person name="Vandamme P."/>
            <person name="Eisen J.A."/>
            <person name="Garrity G."/>
            <person name="Hugenholtz P."/>
            <person name="Kyrpides N.C."/>
        </authorList>
    </citation>
    <scope>NUCLEOTIDE SEQUENCE [LARGE SCALE GENOMIC DNA]</scope>
    <source>
        <strain evidence="9 10">CECT 7306</strain>
    </source>
</reference>
<feature type="transmembrane region" description="Helical" evidence="7">
    <location>
        <begin position="64"/>
        <end position="82"/>
    </location>
</feature>
<dbReference type="InterPro" id="IPR023494">
    <property type="entry name" value="Cyt_c_bgen_Ccs1/CcsB/ResB"/>
</dbReference>
<evidence type="ECO:0000259" key="8">
    <source>
        <dbReference type="Pfam" id="PF05140"/>
    </source>
</evidence>
<dbReference type="InterPro" id="IPR007816">
    <property type="entry name" value="ResB-like_domain"/>
</dbReference>
<feature type="transmembrane region" description="Helical" evidence="7">
    <location>
        <begin position="119"/>
        <end position="137"/>
    </location>
</feature>
<evidence type="ECO:0000256" key="2">
    <source>
        <dbReference type="ARBA" id="ARBA00022692"/>
    </source>
</evidence>
<evidence type="ECO:0000256" key="3">
    <source>
        <dbReference type="ARBA" id="ARBA00022748"/>
    </source>
</evidence>
<dbReference type="PANTHER" id="PTHR31566">
    <property type="entry name" value="CYTOCHROME C BIOGENESIS PROTEIN CCS1, CHLOROPLASTIC"/>
    <property type="match status" value="1"/>
</dbReference>
<evidence type="ECO:0000256" key="6">
    <source>
        <dbReference type="SAM" id="MobiDB-lite"/>
    </source>
</evidence>
<keyword evidence="3" id="KW-0201">Cytochrome c-type biogenesis</keyword>
<comment type="subcellular location">
    <subcellularLocation>
        <location evidence="1">Membrane</location>
        <topology evidence="1">Multi-pass membrane protein</topology>
    </subcellularLocation>
</comment>
<dbReference type="GO" id="GO:0016020">
    <property type="term" value="C:membrane"/>
    <property type="evidence" value="ECO:0007669"/>
    <property type="project" value="UniProtKB-SubCell"/>
</dbReference>
<protein>
    <submittedName>
        <fullName evidence="9">Cytochrome c biogenesis protein</fullName>
    </submittedName>
</protein>
<feature type="compositionally biased region" description="Basic and acidic residues" evidence="6">
    <location>
        <begin position="10"/>
        <end position="21"/>
    </location>
</feature>
<keyword evidence="4 7" id="KW-1133">Transmembrane helix</keyword>
<accession>A0A3N1HL80</accession>
<evidence type="ECO:0000256" key="4">
    <source>
        <dbReference type="ARBA" id="ARBA00022989"/>
    </source>
</evidence>
<keyword evidence="5 7" id="KW-0472">Membrane</keyword>
<feature type="domain" description="ResB-like" evidence="8">
    <location>
        <begin position="62"/>
        <end position="558"/>
    </location>
</feature>
<dbReference type="GO" id="GO:0017004">
    <property type="term" value="P:cytochrome complex assembly"/>
    <property type="evidence" value="ECO:0007669"/>
    <property type="project" value="UniProtKB-KW"/>
</dbReference>